<dbReference type="GO" id="GO:0009898">
    <property type="term" value="C:cytoplasmic side of plasma membrane"/>
    <property type="evidence" value="ECO:0007669"/>
    <property type="project" value="TreeGrafter"/>
</dbReference>
<dbReference type="Pfam" id="PF26527">
    <property type="entry name" value="DUF8176"/>
    <property type="match status" value="1"/>
</dbReference>
<reference evidence="3" key="1">
    <citation type="journal article" date="2014" name="Int. J. Syst. Evol. Microbiol.">
        <title>Complete genome sequence of Corynebacterium casei LMG S-19264T (=DSM 44701T), isolated from a smear-ripened cheese.</title>
        <authorList>
            <consortium name="US DOE Joint Genome Institute (JGI-PGF)"/>
            <person name="Walter F."/>
            <person name="Albersmeier A."/>
            <person name="Kalinowski J."/>
            <person name="Ruckert C."/>
        </authorList>
    </citation>
    <scope>NUCLEOTIDE SEQUENCE</scope>
    <source>
        <strain evidence="3">CCM 7905</strain>
    </source>
</reference>
<dbReference type="AlphaFoldDB" id="A0A917CW13"/>
<dbReference type="GO" id="GO:0016887">
    <property type="term" value="F:ATP hydrolysis activity"/>
    <property type="evidence" value="ECO:0007669"/>
    <property type="project" value="TreeGrafter"/>
</dbReference>
<dbReference type="Proteomes" id="UP000654257">
    <property type="component" value="Unassembled WGS sequence"/>
</dbReference>
<evidence type="ECO:0000313" key="3">
    <source>
        <dbReference type="EMBL" id="GGG00184.1"/>
    </source>
</evidence>
<feature type="domain" description="DUF8176" evidence="2">
    <location>
        <begin position="414"/>
        <end position="517"/>
    </location>
</feature>
<protein>
    <recommendedName>
        <fullName evidence="2">DUF8176 domain-containing protein</fullName>
    </recommendedName>
</protein>
<dbReference type="PANTHER" id="PTHR43384">
    <property type="entry name" value="SEPTUM SITE-DETERMINING PROTEIN MIND HOMOLOG, CHLOROPLASTIC-RELATED"/>
    <property type="match status" value="1"/>
</dbReference>
<sequence>MATSVEPERGVRRVRSGTPDAPPVESGPARWGLRGKVNELFGGASLLSASAAELEARDDINAIRCALPARQSIVVANTEGGMGKTPTVVMLANLFGRHRGGDVVAWDIAGVRGNLGQRSATNTADGHTVWGLLADTNEAQSADSGLSRYLCRQPTGDEILASDRAARHMESITTPELVAIGNTLAQHRQITIFDTGNDDRATAWKWATSSADQLVIPIPYRRGAASSVTSMLATLSARGLDDLVERAIVIASPPPRGAPAAVVDEVRRRLTECGVRTIVDVPFEPALASWERIDHAALPEGTLRAWTHAAAVIAHSMATGPSRSDAVAATEDSQSFDVTTAALRQWSTRGGSAPVDDHDPTPRRFPVRGVVACATVALAAVSAVGVFHLADRSDADTVSPTAVAAQSVPSLDAARASGPAVIQAYDDRYYTDRSADGAASLWTLPEVSPADAAARTDELQKTIDAVDPAMQHRLAVTPTSDPSVFDAVLTLTTSDGVEHPYNQQFTVAENDGIYSIVSKTDCEQQCPAP</sequence>
<dbReference type="GO" id="GO:0005829">
    <property type="term" value="C:cytosol"/>
    <property type="evidence" value="ECO:0007669"/>
    <property type="project" value="TreeGrafter"/>
</dbReference>
<dbReference type="SUPFAM" id="SSF52540">
    <property type="entry name" value="P-loop containing nucleoside triphosphate hydrolases"/>
    <property type="match status" value="1"/>
</dbReference>
<dbReference type="Gene3D" id="3.40.50.300">
    <property type="entry name" value="P-loop containing nucleotide triphosphate hydrolases"/>
    <property type="match status" value="1"/>
</dbReference>
<reference evidence="3" key="2">
    <citation type="submission" date="2020-09" db="EMBL/GenBank/DDBJ databases">
        <authorList>
            <person name="Sun Q."/>
            <person name="Sedlacek I."/>
        </authorList>
    </citation>
    <scope>NUCLEOTIDE SEQUENCE</scope>
    <source>
        <strain evidence="3">CCM 7905</strain>
    </source>
</reference>
<dbReference type="EMBL" id="BMCU01000001">
    <property type="protein sequence ID" value="GGG00184.1"/>
    <property type="molecule type" value="Genomic_DNA"/>
</dbReference>
<organism evidence="3 4">
    <name type="scientific">Rhodococcoides trifolii</name>
    <dbReference type="NCBI Taxonomy" id="908250"/>
    <lineage>
        <taxon>Bacteria</taxon>
        <taxon>Bacillati</taxon>
        <taxon>Actinomycetota</taxon>
        <taxon>Actinomycetes</taxon>
        <taxon>Mycobacteriales</taxon>
        <taxon>Nocardiaceae</taxon>
        <taxon>Rhodococcoides</taxon>
    </lineage>
</organism>
<accession>A0A917CW13</accession>
<dbReference type="GO" id="GO:0051782">
    <property type="term" value="P:negative regulation of cell division"/>
    <property type="evidence" value="ECO:0007669"/>
    <property type="project" value="TreeGrafter"/>
</dbReference>
<keyword evidence="4" id="KW-1185">Reference proteome</keyword>
<feature type="region of interest" description="Disordered" evidence="1">
    <location>
        <begin position="1"/>
        <end position="28"/>
    </location>
</feature>
<dbReference type="InterPro" id="IPR058489">
    <property type="entry name" value="DUF8176"/>
</dbReference>
<evidence type="ECO:0000259" key="2">
    <source>
        <dbReference type="Pfam" id="PF26527"/>
    </source>
</evidence>
<comment type="caution">
    <text evidence="3">The sequence shown here is derived from an EMBL/GenBank/DDBJ whole genome shotgun (WGS) entry which is preliminary data.</text>
</comment>
<dbReference type="InterPro" id="IPR050625">
    <property type="entry name" value="ParA/MinD_ATPase"/>
</dbReference>
<dbReference type="PANTHER" id="PTHR43384:SF14">
    <property type="entry name" value="ESX-1 SECRETION-ASSOCIATED PROTEIN ESPI"/>
    <property type="match status" value="1"/>
</dbReference>
<evidence type="ECO:0000256" key="1">
    <source>
        <dbReference type="SAM" id="MobiDB-lite"/>
    </source>
</evidence>
<proteinExistence type="predicted"/>
<gene>
    <name evidence="3" type="ORF">GCM10007304_12620</name>
</gene>
<evidence type="ECO:0000313" key="4">
    <source>
        <dbReference type="Proteomes" id="UP000654257"/>
    </source>
</evidence>
<dbReference type="GO" id="GO:0005524">
    <property type="term" value="F:ATP binding"/>
    <property type="evidence" value="ECO:0007669"/>
    <property type="project" value="TreeGrafter"/>
</dbReference>
<feature type="compositionally biased region" description="Basic and acidic residues" evidence="1">
    <location>
        <begin position="1"/>
        <end position="11"/>
    </location>
</feature>
<dbReference type="InterPro" id="IPR027417">
    <property type="entry name" value="P-loop_NTPase"/>
</dbReference>
<name>A0A917CW13_9NOCA</name>
<dbReference type="RefSeq" id="WP_188543781.1">
    <property type="nucleotide sequence ID" value="NZ_BMCU01000001.1"/>
</dbReference>